<sequence length="447" mass="51440">MKAKVNSQSKLASSNDAKVIPEDAVFQNPYVSILNHMVEKKNLLTKELKKLRDIENQIIKGRESLFSKVELDSVKNIGQVSKCIELMDESIDKINEQVGLYGKKVSVYKNSLKTKKAEEDIELLQNFMFLKSTINKFSDSNLRKYTDGLTSDLKITKEQAENCALLVNDFNCEKFTSNEEEFKEETKASFEKVYRVITGSKKAAIGDVFGRKCRQILVDFAEKCNTFEGSLDDVKDNEITIDEGIDTATETPNQVTPSPDQKINNESSEVNDKVIIQDVKVEEAVGEKEMDNEDKYEKKSNESDETRYKENNYRKHNGGRKRWQNRNFNGDKNDSGLNTESTTEQKQFGRYRNDKMKRTNNENGEQRGEKKFNQHFKRSDGDYTRKPLRNGGENRSKFDGQKQYGGRPHHYNNFRHRGQNKKEQTSGNGNQNGNKLLLLYSINLAIY</sequence>
<keyword evidence="2" id="KW-1185">Reference proteome</keyword>
<evidence type="ECO:0000313" key="2">
    <source>
        <dbReference type="Proteomes" id="UP000035681"/>
    </source>
</evidence>
<feature type="region of interest" description="Disordered" evidence="1">
    <location>
        <begin position="243"/>
        <end position="434"/>
    </location>
</feature>
<feature type="compositionally biased region" description="Basic residues" evidence="1">
    <location>
        <begin position="314"/>
        <end position="324"/>
    </location>
</feature>
<reference evidence="3" key="1">
    <citation type="submission" date="2024-02" db="UniProtKB">
        <authorList>
            <consortium name="WormBaseParasite"/>
        </authorList>
    </citation>
    <scope>IDENTIFICATION</scope>
</reference>
<dbReference type="WBParaSite" id="TCONS_00011713.p1">
    <property type="protein sequence ID" value="TCONS_00011713.p1"/>
    <property type="gene ID" value="XLOC_006468"/>
</dbReference>
<accession>A0AAF5DFM7</accession>
<name>A0AAF5DFM7_STRER</name>
<feature type="compositionally biased region" description="Polar residues" evidence="1">
    <location>
        <begin position="335"/>
        <end position="346"/>
    </location>
</feature>
<evidence type="ECO:0000256" key="1">
    <source>
        <dbReference type="SAM" id="MobiDB-lite"/>
    </source>
</evidence>
<dbReference type="AlphaFoldDB" id="A0AAF5DFM7"/>
<proteinExistence type="predicted"/>
<feature type="compositionally biased region" description="Polar residues" evidence="1">
    <location>
        <begin position="248"/>
        <end position="268"/>
    </location>
</feature>
<feature type="compositionally biased region" description="Basic residues" evidence="1">
    <location>
        <begin position="407"/>
        <end position="419"/>
    </location>
</feature>
<evidence type="ECO:0000313" key="3">
    <source>
        <dbReference type="WBParaSite" id="TCONS_00011713.p1"/>
    </source>
</evidence>
<organism evidence="2 3">
    <name type="scientific">Strongyloides stercoralis</name>
    <name type="common">Threadworm</name>
    <dbReference type="NCBI Taxonomy" id="6248"/>
    <lineage>
        <taxon>Eukaryota</taxon>
        <taxon>Metazoa</taxon>
        <taxon>Ecdysozoa</taxon>
        <taxon>Nematoda</taxon>
        <taxon>Chromadorea</taxon>
        <taxon>Rhabditida</taxon>
        <taxon>Tylenchina</taxon>
        <taxon>Panagrolaimomorpha</taxon>
        <taxon>Strongyloidoidea</taxon>
        <taxon>Strongyloididae</taxon>
        <taxon>Strongyloides</taxon>
    </lineage>
</organism>
<feature type="compositionally biased region" description="Basic and acidic residues" evidence="1">
    <location>
        <begin position="279"/>
        <end position="313"/>
    </location>
</feature>
<dbReference type="Proteomes" id="UP000035681">
    <property type="component" value="Unplaced"/>
</dbReference>
<feature type="compositionally biased region" description="Basic and acidic residues" evidence="1">
    <location>
        <begin position="351"/>
        <end position="385"/>
    </location>
</feature>
<protein>
    <submittedName>
        <fullName evidence="3">Caprin-1 dimerization domain-containing protein</fullName>
    </submittedName>
</protein>